<dbReference type="Proteomes" id="UP000032611">
    <property type="component" value="Chromosome"/>
</dbReference>
<protein>
    <recommendedName>
        <fullName evidence="2">Surface lipoprotein assembly modifier C-terminal domain-containing protein</fullName>
    </recommendedName>
</protein>
<keyword evidence="1" id="KW-0732">Signal</keyword>
<dbReference type="RefSeq" id="WP_045679198.1">
    <property type="nucleotide sequence ID" value="NZ_CP010803.1"/>
</dbReference>
<organism evidence="3 4">
    <name type="scientific">Martelella endophytica</name>
    <dbReference type="NCBI Taxonomy" id="1486262"/>
    <lineage>
        <taxon>Bacteria</taxon>
        <taxon>Pseudomonadati</taxon>
        <taxon>Pseudomonadota</taxon>
        <taxon>Alphaproteobacteria</taxon>
        <taxon>Hyphomicrobiales</taxon>
        <taxon>Aurantimonadaceae</taxon>
        <taxon>Martelella</taxon>
    </lineage>
</organism>
<gene>
    <name evidence="3" type="ORF">TM49_01270</name>
</gene>
<dbReference type="HOGENOM" id="CLU_046267_0_0_5"/>
<dbReference type="KEGG" id="mey:TM49_01270"/>
<evidence type="ECO:0000313" key="4">
    <source>
        <dbReference type="Proteomes" id="UP000032611"/>
    </source>
</evidence>
<dbReference type="SUPFAM" id="SSF48452">
    <property type="entry name" value="TPR-like"/>
    <property type="match status" value="1"/>
</dbReference>
<evidence type="ECO:0000256" key="1">
    <source>
        <dbReference type="SAM" id="SignalP"/>
    </source>
</evidence>
<dbReference type="Gene3D" id="1.25.40.10">
    <property type="entry name" value="Tetratricopeptide repeat domain"/>
    <property type="match status" value="1"/>
</dbReference>
<dbReference type="OrthoDB" id="7916830at2"/>
<evidence type="ECO:0000313" key="3">
    <source>
        <dbReference type="EMBL" id="AJY44620.1"/>
    </source>
</evidence>
<dbReference type="Pfam" id="PF13432">
    <property type="entry name" value="TPR_16"/>
    <property type="match status" value="1"/>
</dbReference>
<dbReference type="PATRIC" id="fig|1486262.3.peg.262"/>
<dbReference type="AlphaFoldDB" id="A0A0D5LKY3"/>
<dbReference type="EMBL" id="CP010803">
    <property type="protein sequence ID" value="AJY44620.1"/>
    <property type="molecule type" value="Genomic_DNA"/>
</dbReference>
<accession>A0A0D5LKY3</accession>
<proteinExistence type="predicted"/>
<sequence>MAIGNYKPRAASARGLLGMAAILLALATNATAATTTKVTGFDAVRVLVEYGEYDNALALAESFANDEKGKALAAAFTQALILEQQGRLPEAAEALRAILSANPDARNVRRELAGVLLKQGAGGAALHHYELLANSTTNAQQRAVYERFAARSRTLRPWTLDGYISIAPSTNISEAPDADLVYVGGVPIQPETKQSGIGYGYELNGSYRFDLDEVSAITVGAGIDGTAYRDESFNTSFLDTFVDYRRDVGDWTFTGGLTGQYVMKGGDPYRTALGPAFSVRHNMGRRGVSTLRLLWRKLDYRNQDALDGSETMIGLSHLYGISSSSSIRFGGNLGYVDAENDTNSYIRYSLNAQYFREWSIGAISDIALMVDDREYQDITYLAGEKRSDQRIVASLGLTLRNLSVRGFAPRLEYAYTQNFSNIDVYDFSKNTFSTYLTKKF</sequence>
<keyword evidence="4" id="KW-1185">Reference proteome</keyword>
<dbReference type="InterPro" id="IPR011990">
    <property type="entry name" value="TPR-like_helical_dom_sf"/>
</dbReference>
<feature type="chain" id="PRO_5002295037" description="Surface lipoprotein assembly modifier C-terminal domain-containing protein" evidence="1">
    <location>
        <begin position="33"/>
        <end position="440"/>
    </location>
</feature>
<name>A0A0D5LKY3_MAREN</name>
<feature type="domain" description="Surface lipoprotein assembly modifier C-terminal" evidence="2">
    <location>
        <begin position="158"/>
        <end position="440"/>
    </location>
</feature>
<feature type="signal peptide" evidence="1">
    <location>
        <begin position="1"/>
        <end position="32"/>
    </location>
</feature>
<dbReference type="STRING" id="1486262.TM49_01270"/>
<dbReference type="InterPro" id="IPR007655">
    <property type="entry name" value="Slam_C"/>
</dbReference>
<reference evidence="3 4" key="1">
    <citation type="journal article" date="2015" name="Genome Announc.">
        <title>Complete genome sequence of Martelella endophytica YC6887, which has antifungal activity associated with a halophyte.</title>
        <authorList>
            <person name="Khan A."/>
            <person name="Khan H."/>
            <person name="Chung E.J."/>
            <person name="Hossain M.T."/>
            <person name="Chung Y.R."/>
        </authorList>
    </citation>
    <scope>NUCLEOTIDE SEQUENCE [LARGE SCALE GENOMIC DNA]</scope>
    <source>
        <strain evidence="3">YC6887</strain>
    </source>
</reference>
<dbReference type="Pfam" id="PF04575">
    <property type="entry name" value="SlipAM"/>
    <property type="match status" value="1"/>
</dbReference>
<evidence type="ECO:0000259" key="2">
    <source>
        <dbReference type="Pfam" id="PF04575"/>
    </source>
</evidence>